<evidence type="ECO:0008006" key="3">
    <source>
        <dbReference type="Google" id="ProtNLM"/>
    </source>
</evidence>
<proteinExistence type="predicted"/>
<sequence>MESRLDGNVVGGILGEVFPFEMTGVLATCGGCGFTDPIGAFAAYVHGMGTVVRCPSCDTAVIRLTHVRGRYWMDMRGTRILRISEGGSRT</sequence>
<dbReference type="Pfam" id="PF20120">
    <property type="entry name" value="DUF6510"/>
    <property type="match status" value="1"/>
</dbReference>
<dbReference type="Proteomes" id="UP000318093">
    <property type="component" value="Unassembled WGS sequence"/>
</dbReference>
<reference evidence="1 2" key="1">
    <citation type="journal article" date="2019" name="Nat. Microbiol.">
        <title>Mediterranean grassland soil C-N compound turnover is dependent on rainfall and depth, and is mediated by genomically divergent microorganisms.</title>
        <authorList>
            <person name="Diamond S."/>
            <person name="Andeer P.F."/>
            <person name="Li Z."/>
            <person name="Crits-Christoph A."/>
            <person name="Burstein D."/>
            <person name="Anantharaman K."/>
            <person name="Lane K.R."/>
            <person name="Thomas B.C."/>
            <person name="Pan C."/>
            <person name="Northen T.R."/>
            <person name="Banfield J.F."/>
        </authorList>
    </citation>
    <scope>NUCLEOTIDE SEQUENCE [LARGE SCALE GENOMIC DNA]</scope>
    <source>
        <strain evidence="1">NP_6</strain>
    </source>
</reference>
<evidence type="ECO:0000313" key="1">
    <source>
        <dbReference type="EMBL" id="TMI82804.1"/>
    </source>
</evidence>
<dbReference type="AlphaFoldDB" id="A0A537JH25"/>
<gene>
    <name evidence="1" type="ORF">E6H03_04920</name>
</gene>
<protein>
    <recommendedName>
        <fullName evidence="3">Hydrogenase maturation nickel metallochaperone HypA</fullName>
    </recommendedName>
</protein>
<organism evidence="1 2">
    <name type="scientific">Candidatus Segetimicrobium genomatis</name>
    <dbReference type="NCBI Taxonomy" id="2569760"/>
    <lineage>
        <taxon>Bacteria</taxon>
        <taxon>Bacillati</taxon>
        <taxon>Candidatus Sysuimicrobiota</taxon>
        <taxon>Candidatus Sysuimicrobiia</taxon>
        <taxon>Candidatus Sysuimicrobiales</taxon>
        <taxon>Candidatus Segetimicrobiaceae</taxon>
        <taxon>Candidatus Segetimicrobium</taxon>
    </lineage>
</organism>
<dbReference type="EMBL" id="VBAN01000143">
    <property type="protein sequence ID" value="TMI82804.1"/>
    <property type="molecule type" value="Genomic_DNA"/>
</dbReference>
<name>A0A537JH25_9BACT</name>
<dbReference type="InterPro" id="IPR045423">
    <property type="entry name" value="DUF6510"/>
</dbReference>
<evidence type="ECO:0000313" key="2">
    <source>
        <dbReference type="Proteomes" id="UP000318093"/>
    </source>
</evidence>
<comment type="caution">
    <text evidence="1">The sequence shown here is derived from an EMBL/GenBank/DDBJ whole genome shotgun (WGS) entry which is preliminary data.</text>
</comment>
<accession>A0A537JH25</accession>